<feature type="signal peptide" evidence="1">
    <location>
        <begin position="1"/>
        <end position="19"/>
    </location>
</feature>
<keyword evidence="3" id="KW-1185">Reference proteome</keyword>
<dbReference type="Proteomes" id="UP000660339">
    <property type="component" value="Unassembled WGS sequence"/>
</dbReference>
<protein>
    <submittedName>
        <fullName evidence="2">Uncharacterized protein</fullName>
    </submittedName>
</protein>
<evidence type="ECO:0000313" key="3">
    <source>
        <dbReference type="Proteomes" id="UP000660339"/>
    </source>
</evidence>
<evidence type="ECO:0000256" key="1">
    <source>
        <dbReference type="SAM" id="SignalP"/>
    </source>
</evidence>
<gene>
    <name evidence="2" type="ORF">Cme02nite_49950</name>
</gene>
<evidence type="ECO:0000313" key="2">
    <source>
        <dbReference type="EMBL" id="GIG16663.1"/>
    </source>
</evidence>
<name>A0A8J3LE80_9ACTN</name>
<comment type="caution">
    <text evidence="2">The sequence shown here is derived from an EMBL/GenBank/DDBJ whole genome shotgun (WGS) entry which is preliminary data.</text>
</comment>
<dbReference type="AlphaFoldDB" id="A0A8J3LE80"/>
<dbReference type="EMBL" id="BONJ01000028">
    <property type="protein sequence ID" value="GIG16663.1"/>
    <property type="molecule type" value="Genomic_DNA"/>
</dbReference>
<accession>A0A8J3LE80</accession>
<proteinExistence type="predicted"/>
<feature type="chain" id="PRO_5035224698" evidence="1">
    <location>
        <begin position="20"/>
        <end position="118"/>
    </location>
</feature>
<organism evidence="2 3">
    <name type="scientific">Catellatospora methionotrophica</name>
    <dbReference type="NCBI Taxonomy" id="121620"/>
    <lineage>
        <taxon>Bacteria</taxon>
        <taxon>Bacillati</taxon>
        <taxon>Actinomycetota</taxon>
        <taxon>Actinomycetes</taxon>
        <taxon>Micromonosporales</taxon>
        <taxon>Micromonosporaceae</taxon>
        <taxon>Catellatospora</taxon>
    </lineage>
</organism>
<keyword evidence="1" id="KW-0732">Signal</keyword>
<sequence>MGRAARMRAGVQNASIAWAAVTFRPYFACPAAQASAWTATAPPVTPAFADRPASSGVAAADWGTARATPAARATAERIRAVEAWRLVVVTAIHVLPTCGGARAASAQAVTVVDGANVQ</sequence>
<reference evidence="2" key="1">
    <citation type="submission" date="2021-01" db="EMBL/GenBank/DDBJ databases">
        <title>Whole genome shotgun sequence of Catellatospora methionotrophica NBRC 14553.</title>
        <authorList>
            <person name="Komaki H."/>
            <person name="Tamura T."/>
        </authorList>
    </citation>
    <scope>NUCLEOTIDE SEQUENCE</scope>
    <source>
        <strain evidence="2">NBRC 14553</strain>
    </source>
</reference>